<reference evidence="1 2" key="2">
    <citation type="journal article" date="2014" name="Int. J. Syst. Evol. Microbiol.">
        <title>Methanobacterium paludis sp. nov. and a novel strain of Methanobacterium lacus isolated from northern peatlands.</title>
        <authorList>
            <person name="Cadillo-Quiroz H."/>
            <person name="Brauer S.L."/>
            <person name="Goodson N."/>
            <person name="Yavitt J.B."/>
            <person name="Zinder S.H."/>
        </authorList>
    </citation>
    <scope>NUCLEOTIDE SEQUENCE [LARGE SCALE GENOMIC DNA]</scope>
    <source>
        <strain evidence="1 2">AL-21</strain>
    </source>
</reference>
<dbReference type="KEGG" id="mel:Metbo_1934"/>
<accession>F0TB08</accession>
<dbReference type="Proteomes" id="UP000007490">
    <property type="component" value="Chromosome"/>
</dbReference>
<reference evidence="2" key="1">
    <citation type="submission" date="2011-02" db="EMBL/GenBank/DDBJ databases">
        <title>Complete sequence of Methanobacterium sp. AL-21.</title>
        <authorList>
            <consortium name="US DOE Joint Genome Institute"/>
            <person name="Lucas S."/>
            <person name="Copeland A."/>
            <person name="Lapidus A."/>
            <person name="Cheng J.-F."/>
            <person name="Goodwin L."/>
            <person name="Pitluck S."/>
            <person name="Chertkov O."/>
            <person name="Detter J.C."/>
            <person name="Han C."/>
            <person name="Tapia R."/>
            <person name="Land M."/>
            <person name="Hauser L."/>
            <person name="Kyrpides N."/>
            <person name="Ivanova N."/>
            <person name="Mikhailova N."/>
            <person name="Pagani I."/>
            <person name="Cadillo-Quiroz H."/>
            <person name="Imachi H."/>
            <person name="Zinder S."/>
            <person name="Liu W."/>
            <person name="Woyke T."/>
        </authorList>
    </citation>
    <scope>NUCLEOTIDE SEQUENCE [LARGE SCALE GENOMIC DNA]</scope>
    <source>
        <strain evidence="2">AL-21</strain>
    </source>
</reference>
<dbReference type="OrthoDB" id="381491at2157"/>
<dbReference type="AlphaFoldDB" id="F0TB08"/>
<name>F0TB08_METLA</name>
<sequence>MKSKMKVEKKVGKLFLIDERKFYPIVEISTIESDNYFAETLTPVAFLVSEPTKKYILPLSEDEIDKEEIIRLVFPDGLNHTGN</sequence>
<protein>
    <submittedName>
        <fullName evidence="1">Uncharacterized protein</fullName>
    </submittedName>
</protein>
<dbReference type="HOGENOM" id="CLU_2534710_0_0_2"/>
<dbReference type="EMBL" id="CP002551">
    <property type="protein sequence ID" value="ADZ10154.1"/>
    <property type="molecule type" value="Genomic_DNA"/>
</dbReference>
<proteinExistence type="predicted"/>
<dbReference type="STRING" id="877455.Metbo_1934"/>
<dbReference type="RefSeq" id="WP_013645505.1">
    <property type="nucleotide sequence ID" value="NC_015216.1"/>
</dbReference>
<gene>
    <name evidence="1" type="ordered locus">Metbo_1934</name>
</gene>
<keyword evidence="2" id="KW-1185">Reference proteome</keyword>
<dbReference type="GeneID" id="10278392"/>
<evidence type="ECO:0000313" key="1">
    <source>
        <dbReference type="EMBL" id="ADZ10154.1"/>
    </source>
</evidence>
<evidence type="ECO:0000313" key="2">
    <source>
        <dbReference type="Proteomes" id="UP000007490"/>
    </source>
</evidence>
<organism evidence="1 2">
    <name type="scientific">Methanobacterium lacus (strain AL-21)</name>
    <dbReference type="NCBI Taxonomy" id="877455"/>
    <lineage>
        <taxon>Archaea</taxon>
        <taxon>Methanobacteriati</taxon>
        <taxon>Methanobacteriota</taxon>
        <taxon>Methanomada group</taxon>
        <taxon>Methanobacteria</taxon>
        <taxon>Methanobacteriales</taxon>
        <taxon>Methanobacteriaceae</taxon>
        <taxon>Methanobacterium</taxon>
    </lineage>
</organism>